<keyword evidence="7" id="KW-0119">Carbohydrate metabolism</keyword>
<dbReference type="AlphaFoldDB" id="A0A3M7FNL4"/>
<dbReference type="InterPro" id="IPR036881">
    <property type="entry name" value="Glyco_hydro_3_C_sf"/>
</dbReference>
<keyword evidence="6" id="KW-0325">Glycoprotein</keyword>
<comment type="pathway">
    <text evidence="2">Glycan metabolism; cellulose degradation.</text>
</comment>
<organism evidence="13 14">
    <name type="scientific">Hortaea werneckii</name>
    <name type="common">Black yeast</name>
    <name type="synonym">Cladosporium werneckii</name>
    <dbReference type="NCBI Taxonomy" id="91943"/>
    <lineage>
        <taxon>Eukaryota</taxon>
        <taxon>Fungi</taxon>
        <taxon>Dikarya</taxon>
        <taxon>Ascomycota</taxon>
        <taxon>Pezizomycotina</taxon>
        <taxon>Dothideomycetes</taxon>
        <taxon>Dothideomycetidae</taxon>
        <taxon>Mycosphaerellales</taxon>
        <taxon>Teratosphaeriaceae</taxon>
        <taxon>Hortaea</taxon>
    </lineage>
</organism>
<dbReference type="OrthoDB" id="416222at2759"/>
<keyword evidence="10" id="KW-0732">Signal</keyword>
<feature type="signal peptide" evidence="10">
    <location>
        <begin position="1"/>
        <end position="17"/>
    </location>
</feature>
<evidence type="ECO:0000256" key="1">
    <source>
        <dbReference type="ARBA" id="ARBA00000448"/>
    </source>
</evidence>
<dbReference type="Pfam" id="PF00933">
    <property type="entry name" value="Glyco_hydro_3"/>
    <property type="match status" value="1"/>
</dbReference>
<dbReference type="Gene3D" id="3.20.20.300">
    <property type="entry name" value="Glycoside hydrolase, family 3, N-terminal domain"/>
    <property type="match status" value="2"/>
</dbReference>
<dbReference type="GO" id="GO:0009251">
    <property type="term" value="P:glucan catabolic process"/>
    <property type="evidence" value="ECO:0007669"/>
    <property type="project" value="TreeGrafter"/>
</dbReference>
<evidence type="ECO:0000256" key="2">
    <source>
        <dbReference type="ARBA" id="ARBA00004987"/>
    </source>
</evidence>
<evidence type="ECO:0000313" key="14">
    <source>
        <dbReference type="Proteomes" id="UP000268823"/>
    </source>
</evidence>
<keyword evidence="8" id="KW-0326">Glycosidase</keyword>
<feature type="chain" id="PRO_5018042323" description="beta-glucosidase" evidence="10">
    <location>
        <begin position="18"/>
        <end position="741"/>
    </location>
</feature>
<evidence type="ECO:0000256" key="10">
    <source>
        <dbReference type="SAM" id="SignalP"/>
    </source>
</evidence>
<dbReference type="Proteomes" id="UP000268823">
    <property type="component" value="Unassembled WGS sequence"/>
</dbReference>
<dbReference type="InterPro" id="IPR013783">
    <property type="entry name" value="Ig-like_fold"/>
</dbReference>
<dbReference type="Gene3D" id="3.40.50.1700">
    <property type="entry name" value="Glycoside hydrolase family 3 C-terminal domain"/>
    <property type="match status" value="1"/>
</dbReference>
<sequence length="741" mass="80220">MMFLIISTVLLASLATAQYPEGSRYTPPISPGRGNWSQAYASARQFVCNLTLTEKVNLTTQTGTGATNTYQLGIIPRVGFRGLALDDSPTGVRGTDYSSAFTAPLNMAMTWDRELIYAQAFANGAEHRDKGVNIAYSPVVGPLGRAPEGGRNWEGYSPDPYLSGVSFGLTVAGMNAGGTIAVGKHFVLYEQEHFRQRIEWNSYDLPGVEFNITEPYSANADDRTLHELYLWPCFVVSDDGSQHSGVLSSLAGMDMTILGETSPNGVEGLGISFWGPNLTQSVLNGSVPEWRLDDMATRIMAAYYYLGQDEGFPGLNFAQGDLDTYGYLYPHAMEDFTQINQHVDVRDHHAELAVIGEDAGPSLFGPNGCADRGCDNGTLAMGWGSGSTNFPYLVDPLSAIQHRALEDGTVVQYVLDNYDTSLIDSVVSQADVCLVFVNADSGEGYIEVDGNYGDRNNLTAWMRGDDLINEVAGNCSNTIVVAHTPGPILMEPWIQNPNVTAVLMAGLPGQESGNSLVDVLYGAVTPSGKLPWTIGKKREDYGTDVMYIPDGPEPNLNFTEGLFIDYRHFDQAGIEPRFEFGYGMSYTTFSYSNLRVDAVDASNASIGKDGSTHTMQSQMTVNPTICPHHTTRLNASAYTFPSTISSVSDYIYPYLPRNSSLTTGPAYPSASVYAERSEKPAGGASALWDDVYIISATISNTGETAGQEVAQLYLSLGHGEPVRQLRGFNKTCIEAGKDAES</sequence>
<dbReference type="InterPro" id="IPR002772">
    <property type="entry name" value="Glyco_hydro_3_C"/>
</dbReference>
<keyword evidence="5" id="KW-0378">Hydrolase</keyword>
<proteinExistence type="inferred from homology"/>
<comment type="caution">
    <text evidence="13">The sequence shown here is derived from an EMBL/GenBank/DDBJ whole genome shotgun (WGS) entry which is preliminary data.</text>
</comment>
<dbReference type="PRINTS" id="PR00133">
    <property type="entry name" value="GLHYDRLASE3"/>
</dbReference>
<dbReference type="InterPro" id="IPR001764">
    <property type="entry name" value="Glyco_hydro_3_N"/>
</dbReference>
<name>A0A3M7FNL4_HORWE</name>
<dbReference type="InterPro" id="IPR017853">
    <property type="entry name" value="GH"/>
</dbReference>
<dbReference type="SUPFAM" id="SSF51445">
    <property type="entry name" value="(Trans)glycosidases"/>
    <property type="match status" value="1"/>
</dbReference>
<evidence type="ECO:0000256" key="8">
    <source>
        <dbReference type="ARBA" id="ARBA00023295"/>
    </source>
</evidence>
<gene>
    <name evidence="13" type="ORF">D0861_03639</name>
</gene>
<feature type="domain" description="Glycoside hydrolase family 3 N-terminal" evidence="11">
    <location>
        <begin position="87"/>
        <end position="193"/>
    </location>
</feature>
<dbReference type="FunFam" id="3.40.50.1700:FF:000003">
    <property type="entry name" value="Probable beta-glucosidase"/>
    <property type="match status" value="1"/>
</dbReference>
<evidence type="ECO:0000256" key="6">
    <source>
        <dbReference type="ARBA" id="ARBA00023180"/>
    </source>
</evidence>
<feature type="domain" description="Glycoside hydrolase family 3 C-terminal" evidence="12">
    <location>
        <begin position="350"/>
        <end position="566"/>
    </location>
</feature>
<evidence type="ECO:0000259" key="12">
    <source>
        <dbReference type="Pfam" id="PF01915"/>
    </source>
</evidence>
<dbReference type="InterPro" id="IPR036962">
    <property type="entry name" value="Glyco_hydro_3_N_sf"/>
</dbReference>
<comment type="similarity">
    <text evidence="3">Belongs to the glycosyl hydrolase 3 family.</text>
</comment>
<dbReference type="EMBL" id="QWIR01000052">
    <property type="protein sequence ID" value="RMY90459.1"/>
    <property type="molecule type" value="Genomic_DNA"/>
</dbReference>
<evidence type="ECO:0000256" key="7">
    <source>
        <dbReference type="ARBA" id="ARBA00023277"/>
    </source>
</evidence>
<dbReference type="SUPFAM" id="SSF52279">
    <property type="entry name" value="Beta-D-glucan exohydrolase, C-terminal domain"/>
    <property type="match status" value="1"/>
</dbReference>
<dbReference type="EC" id="3.2.1.21" evidence="4"/>
<dbReference type="Gene3D" id="2.60.40.10">
    <property type="entry name" value="Immunoglobulins"/>
    <property type="match status" value="1"/>
</dbReference>
<dbReference type="GO" id="GO:0008422">
    <property type="term" value="F:beta-glucosidase activity"/>
    <property type="evidence" value="ECO:0007669"/>
    <property type="project" value="UniProtKB-EC"/>
</dbReference>
<keyword evidence="9" id="KW-0624">Polysaccharide degradation</keyword>
<dbReference type="PANTHER" id="PTHR42715:SF29">
    <property type="entry name" value="BETA-GLUCOSIDASE A-RELATED"/>
    <property type="match status" value="1"/>
</dbReference>
<evidence type="ECO:0000256" key="4">
    <source>
        <dbReference type="ARBA" id="ARBA00012744"/>
    </source>
</evidence>
<evidence type="ECO:0000256" key="3">
    <source>
        <dbReference type="ARBA" id="ARBA00005336"/>
    </source>
</evidence>
<evidence type="ECO:0000313" key="13">
    <source>
        <dbReference type="EMBL" id="RMY90459.1"/>
    </source>
</evidence>
<comment type="catalytic activity">
    <reaction evidence="1">
        <text>Hydrolysis of terminal, non-reducing beta-D-glucosyl residues with release of beta-D-glucose.</text>
        <dbReference type="EC" id="3.2.1.21"/>
    </reaction>
</comment>
<accession>A0A3M7FNL4</accession>
<evidence type="ECO:0000256" key="5">
    <source>
        <dbReference type="ARBA" id="ARBA00022801"/>
    </source>
</evidence>
<dbReference type="InterPro" id="IPR050288">
    <property type="entry name" value="Cellulose_deg_GH3"/>
</dbReference>
<dbReference type="PANTHER" id="PTHR42715">
    <property type="entry name" value="BETA-GLUCOSIDASE"/>
    <property type="match status" value="1"/>
</dbReference>
<evidence type="ECO:0000259" key="11">
    <source>
        <dbReference type="Pfam" id="PF00933"/>
    </source>
</evidence>
<reference evidence="13 14" key="1">
    <citation type="journal article" date="2018" name="BMC Genomics">
        <title>Genomic evidence for intraspecific hybridization in a clonal and extremely halotolerant yeast.</title>
        <authorList>
            <person name="Gostincar C."/>
            <person name="Stajich J.E."/>
            <person name="Zupancic J."/>
            <person name="Zalar P."/>
            <person name="Gunde-Cimerman N."/>
        </authorList>
    </citation>
    <scope>NUCLEOTIDE SEQUENCE [LARGE SCALE GENOMIC DNA]</scope>
    <source>
        <strain evidence="13 14">EXF-2788</strain>
    </source>
</reference>
<protein>
    <recommendedName>
        <fullName evidence="4">beta-glucosidase</fullName>
        <ecNumber evidence="4">3.2.1.21</ecNumber>
    </recommendedName>
</protein>
<dbReference type="Pfam" id="PF01915">
    <property type="entry name" value="Glyco_hydro_3_C"/>
    <property type="match status" value="1"/>
</dbReference>
<evidence type="ECO:0000256" key="9">
    <source>
        <dbReference type="ARBA" id="ARBA00023326"/>
    </source>
</evidence>